<dbReference type="GO" id="GO:0004180">
    <property type="term" value="F:carboxypeptidase activity"/>
    <property type="evidence" value="ECO:0007669"/>
    <property type="project" value="UniProtKB-KW"/>
</dbReference>
<evidence type="ECO:0000313" key="9">
    <source>
        <dbReference type="EMBL" id="TWH83685.1"/>
    </source>
</evidence>
<feature type="active site" description="Charge relay system" evidence="6">
    <location>
        <position position="278"/>
    </location>
</feature>
<dbReference type="GO" id="GO:0006508">
    <property type="term" value="P:proteolysis"/>
    <property type="evidence" value="ECO:0007669"/>
    <property type="project" value="UniProtKB-KW"/>
</dbReference>
<keyword evidence="4" id="KW-0378">Hydrolase</keyword>
<accession>A0A562JLC0</accession>
<dbReference type="RefSeq" id="WP_145078990.1">
    <property type="nucleotide sequence ID" value="NZ_DAMBUX010000009.1"/>
</dbReference>
<feature type="domain" description="LD-carboxypeptidase C-terminal" evidence="8">
    <location>
        <begin position="178"/>
        <end position="293"/>
    </location>
</feature>
<organism evidence="9 10">
    <name type="scientific">Sedimentibacter saalensis</name>
    <dbReference type="NCBI Taxonomy" id="130788"/>
    <lineage>
        <taxon>Bacteria</taxon>
        <taxon>Bacillati</taxon>
        <taxon>Bacillota</taxon>
        <taxon>Tissierellia</taxon>
        <taxon>Sedimentibacter</taxon>
    </lineage>
</organism>
<dbReference type="AlphaFoldDB" id="A0A562JLC0"/>
<evidence type="ECO:0000256" key="2">
    <source>
        <dbReference type="ARBA" id="ARBA00022645"/>
    </source>
</evidence>
<gene>
    <name evidence="9" type="ORF">LY60_00297</name>
</gene>
<dbReference type="InterPro" id="IPR027461">
    <property type="entry name" value="Carboxypeptidase_A_C_sf"/>
</dbReference>
<evidence type="ECO:0000256" key="1">
    <source>
        <dbReference type="ARBA" id="ARBA00010233"/>
    </source>
</evidence>
<evidence type="ECO:0000256" key="3">
    <source>
        <dbReference type="ARBA" id="ARBA00022670"/>
    </source>
</evidence>
<protein>
    <submittedName>
        <fullName evidence="9">Muramoyltetrapeptide carboxypeptidase</fullName>
    </submittedName>
</protein>
<evidence type="ECO:0000259" key="7">
    <source>
        <dbReference type="Pfam" id="PF02016"/>
    </source>
</evidence>
<dbReference type="PANTHER" id="PTHR30237:SF2">
    <property type="entry name" value="MUREIN TETRAPEPTIDE CARBOXYPEPTIDASE"/>
    <property type="match status" value="1"/>
</dbReference>
<dbReference type="Gene3D" id="3.40.50.10740">
    <property type="entry name" value="Class I glutamine amidotransferase-like"/>
    <property type="match status" value="1"/>
</dbReference>
<sequence>MFFPDKLKKGDTVAIIAPSSPVTTEQADACKKLVEDMGYKVKMGKCTYQSLHGYSAGPGKSRAEDINEMFGDKEVKAIWCIRGGDTSSHAMDKLDFEMIKDNPKIFVGYSDVTNLNVNFNQKCGFVTFHGPMVKSNMLNSYDDFTRTSFEKALNMEDEILLDNPQGEEFKVMVEGCAQGTIVGGNLSLLVSMIGTPYEVDTKDKILFIEDVEENVRRLDRMMYQLKYSNKLKESAGIIFGDFTDCVNESDSEYTVVEMLKDVLADYSKPVMYNIKSGHCFPMSTIPLGANCTIDTRTKSIKFNI</sequence>
<feature type="active site" description="Nucleophile" evidence="6">
    <location>
        <position position="110"/>
    </location>
</feature>
<dbReference type="InterPro" id="IPR003507">
    <property type="entry name" value="S66_fam"/>
</dbReference>
<evidence type="ECO:0000256" key="5">
    <source>
        <dbReference type="ARBA" id="ARBA00022825"/>
    </source>
</evidence>
<keyword evidence="3" id="KW-0645">Protease</keyword>
<evidence type="ECO:0000256" key="4">
    <source>
        <dbReference type="ARBA" id="ARBA00022801"/>
    </source>
</evidence>
<keyword evidence="5" id="KW-0720">Serine protease</keyword>
<dbReference type="Pfam" id="PF17676">
    <property type="entry name" value="Peptidase_S66C"/>
    <property type="match status" value="1"/>
</dbReference>
<proteinExistence type="inferred from homology"/>
<keyword evidence="10" id="KW-1185">Reference proteome</keyword>
<reference evidence="9 10" key="1">
    <citation type="submission" date="2019-07" db="EMBL/GenBank/DDBJ databases">
        <title>Genomic Encyclopedia of Type Strains, Phase I: the one thousand microbial genomes (KMG-I) project.</title>
        <authorList>
            <person name="Kyrpides N."/>
        </authorList>
    </citation>
    <scope>NUCLEOTIDE SEQUENCE [LARGE SCALE GENOMIC DNA]</scope>
    <source>
        <strain evidence="9 10">DSM 13558</strain>
    </source>
</reference>
<dbReference type="OrthoDB" id="9807329at2"/>
<dbReference type="InterPro" id="IPR027478">
    <property type="entry name" value="LdcA_N"/>
</dbReference>
<dbReference type="Pfam" id="PF02016">
    <property type="entry name" value="Peptidase_S66"/>
    <property type="match status" value="1"/>
</dbReference>
<dbReference type="EMBL" id="VLKH01000001">
    <property type="protein sequence ID" value="TWH83685.1"/>
    <property type="molecule type" value="Genomic_DNA"/>
</dbReference>
<dbReference type="SUPFAM" id="SSF52317">
    <property type="entry name" value="Class I glutamine amidotransferase-like"/>
    <property type="match status" value="1"/>
</dbReference>
<evidence type="ECO:0000259" key="8">
    <source>
        <dbReference type="Pfam" id="PF17676"/>
    </source>
</evidence>
<dbReference type="Gene3D" id="3.50.30.60">
    <property type="entry name" value="LD-carboxypeptidase A C-terminal domain-like"/>
    <property type="match status" value="1"/>
</dbReference>
<dbReference type="PANTHER" id="PTHR30237">
    <property type="entry name" value="MURAMOYLTETRAPEPTIDE CARBOXYPEPTIDASE"/>
    <property type="match status" value="1"/>
</dbReference>
<keyword evidence="2 9" id="KW-0121">Carboxypeptidase</keyword>
<name>A0A562JLC0_9FIRM</name>
<dbReference type="SUPFAM" id="SSF141986">
    <property type="entry name" value="LD-carboxypeptidase A C-terminal domain-like"/>
    <property type="match status" value="1"/>
</dbReference>
<dbReference type="GO" id="GO:0008236">
    <property type="term" value="F:serine-type peptidase activity"/>
    <property type="evidence" value="ECO:0007669"/>
    <property type="project" value="UniProtKB-KW"/>
</dbReference>
<evidence type="ECO:0000313" key="10">
    <source>
        <dbReference type="Proteomes" id="UP000315343"/>
    </source>
</evidence>
<dbReference type="InterPro" id="IPR040449">
    <property type="entry name" value="Peptidase_S66_N"/>
</dbReference>
<comment type="caution">
    <text evidence="9">The sequence shown here is derived from an EMBL/GenBank/DDBJ whole genome shotgun (WGS) entry which is preliminary data.</text>
</comment>
<dbReference type="Proteomes" id="UP000315343">
    <property type="component" value="Unassembled WGS sequence"/>
</dbReference>
<dbReference type="PIRSF" id="PIRSF028757">
    <property type="entry name" value="LD-carboxypeptidase"/>
    <property type="match status" value="1"/>
</dbReference>
<dbReference type="CDD" id="cd07025">
    <property type="entry name" value="Peptidase_S66"/>
    <property type="match status" value="1"/>
</dbReference>
<comment type="similarity">
    <text evidence="1">Belongs to the peptidase S66 family.</text>
</comment>
<feature type="domain" description="LD-carboxypeptidase N-terminal" evidence="7">
    <location>
        <begin position="13"/>
        <end position="130"/>
    </location>
</feature>
<dbReference type="InterPro" id="IPR040921">
    <property type="entry name" value="Peptidase_S66C"/>
</dbReference>
<dbReference type="InterPro" id="IPR029062">
    <property type="entry name" value="Class_I_gatase-like"/>
</dbReference>
<feature type="active site" description="Charge relay system" evidence="6">
    <location>
        <position position="209"/>
    </location>
</feature>
<evidence type="ECO:0000256" key="6">
    <source>
        <dbReference type="PIRSR" id="PIRSR028757-1"/>
    </source>
</evidence>